<dbReference type="GO" id="GO:0000976">
    <property type="term" value="F:transcription cis-regulatory region binding"/>
    <property type="evidence" value="ECO:0007669"/>
    <property type="project" value="TreeGrafter"/>
</dbReference>
<dbReference type="InterPro" id="IPR001647">
    <property type="entry name" value="HTH_TetR"/>
</dbReference>
<protein>
    <submittedName>
        <fullName evidence="7">AcrR family transcriptional regulator</fullName>
    </submittedName>
</protein>
<keyword evidence="1" id="KW-0805">Transcription regulation</keyword>
<evidence type="ECO:0000256" key="1">
    <source>
        <dbReference type="ARBA" id="ARBA00023015"/>
    </source>
</evidence>
<dbReference type="Pfam" id="PF00440">
    <property type="entry name" value="TetR_N"/>
    <property type="match status" value="1"/>
</dbReference>
<dbReference type="SUPFAM" id="SSF46689">
    <property type="entry name" value="Homeodomain-like"/>
    <property type="match status" value="1"/>
</dbReference>
<dbReference type="GO" id="GO:0003700">
    <property type="term" value="F:DNA-binding transcription factor activity"/>
    <property type="evidence" value="ECO:0007669"/>
    <property type="project" value="TreeGrafter"/>
</dbReference>
<dbReference type="PROSITE" id="PS01081">
    <property type="entry name" value="HTH_TETR_1"/>
    <property type="match status" value="1"/>
</dbReference>
<keyword evidence="8" id="KW-1185">Reference proteome</keyword>
<reference evidence="7 9" key="2">
    <citation type="submission" date="2020-07" db="EMBL/GenBank/DDBJ databases">
        <title>Sequencing the genomes of 1000 actinobacteria strains.</title>
        <authorList>
            <person name="Klenk H.-P."/>
        </authorList>
    </citation>
    <scope>NUCLEOTIDE SEQUENCE [LARGE SCALE GENOMIC DNA]</scope>
    <source>
        <strain evidence="7 9">DSM 10309</strain>
    </source>
</reference>
<name>A0A7W3JKA0_9MICO</name>
<reference evidence="6 8" key="1">
    <citation type="submission" date="2019-07" db="EMBL/GenBank/DDBJ databases">
        <title>Whole genome shotgun sequence of Frigoribacterium faeni NBRC 103066.</title>
        <authorList>
            <person name="Hosoyama A."/>
            <person name="Uohara A."/>
            <person name="Ohji S."/>
            <person name="Ichikawa N."/>
        </authorList>
    </citation>
    <scope>NUCLEOTIDE SEQUENCE [LARGE SCALE GENOMIC DNA]</scope>
    <source>
        <strain evidence="6 8">NBRC 103066</strain>
    </source>
</reference>
<dbReference type="Gene3D" id="1.10.10.60">
    <property type="entry name" value="Homeodomain-like"/>
    <property type="match status" value="1"/>
</dbReference>
<dbReference type="EMBL" id="BJUV01000026">
    <property type="protein sequence ID" value="GEK84041.1"/>
    <property type="molecule type" value="Genomic_DNA"/>
</dbReference>
<proteinExistence type="predicted"/>
<dbReference type="Proteomes" id="UP000321154">
    <property type="component" value="Unassembled WGS sequence"/>
</dbReference>
<sequence length="200" mass="21806">MAATSLRERSKERRYRAVLLAGMRLFAEQGYDATTVAQIAEEAEVSTRSVSAYFPTKLHIATASSSAAADRLILALRSRDEGESIVDRVVQWLREEPAFVPEEEWRLRAAMLERNPVLQGSGPEDSPPLLAIAADAIAEDLDVPPDHPGVQITLGIVAGIVVRVELLVGSHREDDETLKLIHDALSGAIDAVRRSSRSSD</sequence>
<dbReference type="AlphaFoldDB" id="A0A7W3JKA0"/>
<evidence type="ECO:0000313" key="8">
    <source>
        <dbReference type="Proteomes" id="UP000321154"/>
    </source>
</evidence>
<dbReference type="PANTHER" id="PTHR30055:SF234">
    <property type="entry name" value="HTH-TYPE TRANSCRIPTIONAL REGULATOR BETI"/>
    <property type="match status" value="1"/>
</dbReference>
<comment type="caution">
    <text evidence="7">The sequence shown here is derived from an EMBL/GenBank/DDBJ whole genome shotgun (WGS) entry which is preliminary data.</text>
</comment>
<organism evidence="7 9">
    <name type="scientific">Frigoribacterium faeni</name>
    <dbReference type="NCBI Taxonomy" id="145483"/>
    <lineage>
        <taxon>Bacteria</taxon>
        <taxon>Bacillati</taxon>
        <taxon>Actinomycetota</taxon>
        <taxon>Actinomycetes</taxon>
        <taxon>Micrococcales</taxon>
        <taxon>Microbacteriaceae</taxon>
        <taxon>Frigoribacterium</taxon>
    </lineage>
</organism>
<evidence type="ECO:0000256" key="3">
    <source>
        <dbReference type="ARBA" id="ARBA00023163"/>
    </source>
</evidence>
<dbReference type="Gene3D" id="1.10.357.10">
    <property type="entry name" value="Tetracycline Repressor, domain 2"/>
    <property type="match status" value="1"/>
</dbReference>
<dbReference type="PANTHER" id="PTHR30055">
    <property type="entry name" value="HTH-TYPE TRANSCRIPTIONAL REGULATOR RUTR"/>
    <property type="match status" value="1"/>
</dbReference>
<keyword evidence="3" id="KW-0804">Transcription</keyword>
<dbReference type="InterPro" id="IPR009057">
    <property type="entry name" value="Homeodomain-like_sf"/>
</dbReference>
<dbReference type="InterPro" id="IPR023772">
    <property type="entry name" value="DNA-bd_HTH_TetR-type_CS"/>
</dbReference>
<dbReference type="Proteomes" id="UP000522688">
    <property type="component" value="Unassembled WGS sequence"/>
</dbReference>
<evidence type="ECO:0000256" key="2">
    <source>
        <dbReference type="ARBA" id="ARBA00023125"/>
    </source>
</evidence>
<dbReference type="RefSeq" id="WP_199859026.1">
    <property type="nucleotide sequence ID" value="NZ_BAAAHR010000003.1"/>
</dbReference>
<evidence type="ECO:0000259" key="5">
    <source>
        <dbReference type="PROSITE" id="PS50977"/>
    </source>
</evidence>
<gene>
    <name evidence="7" type="ORF">FB463_002659</name>
    <name evidence="6" type="ORF">FFA01_23500</name>
</gene>
<dbReference type="PROSITE" id="PS50977">
    <property type="entry name" value="HTH_TETR_2"/>
    <property type="match status" value="1"/>
</dbReference>
<feature type="domain" description="HTH tetR-type" evidence="5">
    <location>
        <begin position="12"/>
        <end position="72"/>
    </location>
</feature>
<dbReference type="InterPro" id="IPR050109">
    <property type="entry name" value="HTH-type_TetR-like_transc_reg"/>
</dbReference>
<evidence type="ECO:0000256" key="4">
    <source>
        <dbReference type="PROSITE-ProRule" id="PRU00335"/>
    </source>
</evidence>
<feature type="DNA-binding region" description="H-T-H motif" evidence="4">
    <location>
        <begin position="35"/>
        <end position="54"/>
    </location>
</feature>
<evidence type="ECO:0000313" key="6">
    <source>
        <dbReference type="EMBL" id="GEK84041.1"/>
    </source>
</evidence>
<evidence type="ECO:0000313" key="9">
    <source>
        <dbReference type="Proteomes" id="UP000522688"/>
    </source>
</evidence>
<keyword evidence="2 4" id="KW-0238">DNA-binding</keyword>
<evidence type="ECO:0000313" key="7">
    <source>
        <dbReference type="EMBL" id="MBA8814388.1"/>
    </source>
</evidence>
<accession>A0A7W3JKA0</accession>
<dbReference type="EMBL" id="JACGWW010000004">
    <property type="protein sequence ID" value="MBA8814388.1"/>
    <property type="molecule type" value="Genomic_DNA"/>
</dbReference>